<reference evidence="4" key="4">
    <citation type="submission" date="2025-08" db="UniProtKB">
        <authorList>
            <consortium name="Ensembl"/>
        </authorList>
    </citation>
    <scope>IDENTIFICATION</scope>
</reference>
<gene>
    <name evidence="4" type="primary">muc15</name>
</gene>
<keyword evidence="3" id="KW-0732">Signal</keyword>
<evidence type="ECO:0000313" key="5">
    <source>
        <dbReference type="Proteomes" id="UP000314986"/>
    </source>
</evidence>
<dbReference type="OMA" id="FNDIADM"/>
<sequence>MASFRIALIATFLMSYMWVVAETQIASTSSDFSLTPLLLSSADGSTTDATEAPGTENTSDGSSLITETTWTDTLPTDSMNSSPTPTPLLSQTISDSNVADIDSTSPLPTSANNGSFITVTFGDNSTITVTTIWADSNSTGYNATNQTSPGPILSTISAIPTRNTTNGTSTMQPNTTENNISTSVSPTAVFTTSSSYNGTTINTTSLNEKGPHQVNNKTNGGVMFGIILGSTLAILSAMLLVYVLCKRKKSDHFSHRRMYDNLPSDPVLRLDNTTDTIDLRYQGGAAYYNPAVMNEVSPHHPGQLENVNDVIQMDYITPSHGEVA</sequence>
<dbReference type="AlphaFoldDB" id="A0A4W3JBL9"/>
<dbReference type="Proteomes" id="UP000314986">
    <property type="component" value="Unassembled WGS sequence"/>
</dbReference>
<proteinExistence type="predicted"/>
<dbReference type="CTD" id="143662"/>
<protein>
    <recommendedName>
        <fullName evidence="6">Mucin-15</fullName>
    </recommendedName>
</protein>
<keyword evidence="2" id="KW-0472">Membrane</keyword>
<keyword evidence="5" id="KW-1185">Reference proteome</keyword>
<dbReference type="Ensembl" id="ENSCMIT00000040202.1">
    <property type="protein sequence ID" value="ENSCMIP00000039632.1"/>
    <property type="gene ID" value="ENSCMIG00000016602.1"/>
</dbReference>
<keyword evidence="2" id="KW-1133">Transmembrane helix</keyword>
<dbReference type="STRING" id="7868.ENSCMIP00000039632"/>
<evidence type="ECO:0000256" key="3">
    <source>
        <dbReference type="SAM" id="SignalP"/>
    </source>
</evidence>
<dbReference type="InterPro" id="IPR031371">
    <property type="entry name" value="Mucin-15"/>
</dbReference>
<evidence type="ECO:0000256" key="1">
    <source>
        <dbReference type="SAM" id="MobiDB-lite"/>
    </source>
</evidence>
<feature type="region of interest" description="Disordered" evidence="1">
    <location>
        <begin position="43"/>
        <end position="65"/>
    </location>
</feature>
<feature type="region of interest" description="Disordered" evidence="1">
    <location>
        <begin position="163"/>
        <end position="182"/>
    </location>
</feature>
<reference evidence="5" key="2">
    <citation type="journal article" date="2007" name="PLoS Biol.">
        <title>Survey sequencing and comparative analysis of the elephant shark (Callorhinchus milii) genome.</title>
        <authorList>
            <person name="Venkatesh B."/>
            <person name="Kirkness E.F."/>
            <person name="Loh Y.H."/>
            <person name="Halpern A.L."/>
            <person name="Lee A.P."/>
            <person name="Johnson J."/>
            <person name="Dandona N."/>
            <person name="Viswanathan L.D."/>
            <person name="Tay A."/>
            <person name="Venter J.C."/>
            <person name="Strausberg R.L."/>
            <person name="Brenner S."/>
        </authorList>
    </citation>
    <scope>NUCLEOTIDE SEQUENCE [LARGE SCALE GENOMIC DNA]</scope>
</reference>
<accession>A0A4W3JBL9</accession>
<dbReference type="Pfam" id="PF15672">
    <property type="entry name" value="Mucin15"/>
    <property type="match status" value="1"/>
</dbReference>
<dbReference type="GeneID" id="103174990"/>
<keyword evidence="2" id="KW-0812">Transmembrane</keyword>
<evidence type="ECO:0008006" key="6">
    <source>
        <dbReference type="Google" id="ProtNLM"/>
    </source>
</evidence>
<dbReference type="GeneTree" id="ENSGT00960000189650"/>
<feature type="transmembrane region" description="Helical" evidence="2">
    <location>
        <begin position="222"/>
        <end position="245"/>
    </location>
</feature>
<dbReference type="KEGG" id="cmk:103174990"/>
<dbReference type="PANTHER" id="PTHR45427:SF1">
    <property type="entry name" value="MUCIN-15"/>
    <property type="match status" value="1"/>
</dbReference>
<organism evidence="4 5">
    <name type="scientific">Callorhinchus milii</name>
    <name type="common">Ghost shark</name>
    <dbReference type="NCBI Taxonomy" id="7868"/>
    <lineage>
        <taxon>Eukaryota</taxon>
        <taxon>Metazoa</taxon>
        <taxon>Chordata</taxon>
        <taxon>Craniata</taxon>
        <taxon>Vertebrata</taxon>
        <taxon>Chondrichthyes</taxon>
        <taxon>Holocephali</taxon>
        <taxon>Chimaeriformes</taxon>
        <taxon>Callorhinchidae</taxon>
        <taxon>Callorhinchus</taxon>
    </lineage>
</organism>
<feature type="chain" id="PRO_5021498969" description="Mucin-15" evidence="3">
    <location>
        <begin position="22"/>
        <end position="324"/>
    </location>
</feature>
<feature type="signal peptide" evidence="3">
    <location>
        <begin position="1"/>
        <end position="21"/>
    </location>
</feature>
<dbReference type="OrthoDB" id="9950822at2759"/>
<evidence type="ECO:0000313" key="4">
    <source>
        <dbReference type="Ensembl" id="ENSCMIP00000039632.1"/>
    </source>
</evidence>
<dbReference type="InParanoid" id="A0A4W3JBL9"/>
<reference evidence="5" key="1">
    <citation type="journal article" date="2006" name="Science">
        <title>Ancient noncoding elements conserved in the human genome.</title>
        <authorList>
            <person name="Venkatesh B."/>
            <person name="Kirkness E.F."/>
            <person name="Loh Y.H."/>
            <person name="Halpern A.L."/>
            <person name="Lee A.P."/>
            <person name="Johnson J."/>
            <person name="Dandona N."/>
            <person name="Viswanathan L.D."/>
            <person name="Tay A."/>
            <person name="Venter J.C."/>
            <person name="Strausberg R.L."/>
            <person name="Brenner S."/>
        </authorList>
    </citation>
    <scope>NUCLEOTIDE SEQUENCE [LARGE SCALE GENOMIC DNA]</scope>
</reference>
<reference evidence="4" key="5">
    <citation type="submission" date="2025-09" db="UniProtKB">
        <authorList>
            <consortium name="Ensembl"/>
        </authorList>
    </citation>
    <scope>IDENTIFICATION</scope>
</reference>
<name>A0A4W3JBL9_CALMI</name>
<evidence type="ECO:0000256" key="2">
    <source>
        <dbReference type="SAM" id="Phobius"/>
    </source>
</evidence>
<reference evidence="5" key="3">
    <citation type="journal article" date="2014" name="Nature">
        <title>Elephant shark genome provides unique insights into gnathostome evolution.</title>
        <authorList>
            <consortium name="International Elephant Shark Genome Sequencing Consortium"/>
            <person name="Venkatesh B."/>
            <person name="Lee A.P."/>
            <person name="Ravi V."/>
            <person name="Maurya A.K."/>
            <person name="Lian M.M."/>
            <person name="Swann J.B."/>
            <person name="Ohta Y."/>
            <person name="Flajnik M.F."/>
            <person name="Sutoh Y."/>
            <person name="Kasahara M."/>
            <person name="Hoon S."/>
            <person name="Gangu V."/>
            <person name="Roy S.W."/>
            <person name="Irimia M."/>
            <person name="Korzh V."/>
            <person name="Kondrychyn I."/>
            <person name="Lim Z.W."/>
            <person name="Tay B.H."/>
            <person name="Tohari S."/>
            <person name="Kong K.W."/>
            <person name="Ho S."/>
            <person name="Lorente-Galdos B."/>
            <person name="Quilez J."/>
            <person name="Marques-Bonet T."/>
            <person name="Raney B.J."/>
            <person name="Ingham P.W."/>
            <person name="Tay A."/>
            <person name="Hillier L.W."/>
            <person name="Minx P."/>
            <person name="Boehm T."/>
            <person name="Wilson R.K."/>
            <person name="Brenner S."/>
            <person name="Warren W.C."/>
        </authorList>
    </citation>
    <scope>NUCLEOTIDE SEQUENCE [LARGE SCALE GENOMIC DNA]</scope>
</reference>
<dbReference type="PANTHER" id="PTHR45427">
    <property type="entry name" value="MUCIN-15"/>
    <property type="match status" value="1"/>
</dbReference>